<comment type="subunit">
    <text evidence="22">Composed of two subunits.</text>
</comment>
<dbReference type="SUPFAM" id="SSF48256">
    <property type="entry name" value="Citrate synthase"/>
    <property type="match status" value="1"/>
</dbReference>
<dbReference type="Gene3D" id="3.30.470.110">
    <property type="match status" value="1"/>
</dbReference>
<keyword evidence="12" id="KW-0479">Metal-binding</keyword>
<dbReference type="Pfam" id="PF02629">
    <property type="entry name" value="CoA_binding"/>
    <property type="match status" value="1"/>
</dbReference>
<evidence type="ECO:0000256" key="13">
    <source>
        <dbReference type="ARBA" id="ARBA00022741"/>
    </source>
</evidence>
<comment type="subunit">
    <text evidence="6">Homotetramer.</text>
</comment>
<comment type="similarity">
    <text evidence="4">In the N-terminal section; belongs to the succinate/malate CoA ligase beta subunit family.</text>
</comment>
<dbReference type="PROSITE" id="PS01216">
    <property type="entry name" value="SUCCINYL_COA_LIG_1"/>
    <property type="match status" value="1"/>
</dbReference>
<evidence type="ECO:0000256" key="26">
    <source>
        <dbReference type="SAM" id="MobiDB-lite"/>
    </source>
</evidence>
<comment type="similarity">
    <text evidence="3">Belongs to the succinate/malate CoA ligase beta subunit family.</text>
</comment>
<keyword evidence="11" id="KW-0808">Transferase</keyword>
<dbReference type="GO" id="GO:0003878">
    <property type="term" value="F:ATP citrate synthase activity"/>
    <property type="evidence" value="ECO:0007669"/>
    <property type="project" value="UniProtKB-EC"/>
</dbReference>
<name>A0A1D1YBQ9_9ARAE</name>
<evidence type="ECO:0000256" key="14">
    <source>
        <dbReference type="ARBA" id="ARBA00022840"/>
    </source>
</evidence>
<evidence type="ECO:0000256" key="12">
    <source>
        <dbReference type="ARBA" id="ARBA00022723"/>
    </source>
</evidence>
<evidence type="ECO:0000256" key="5">
    <source>
        <dbReference type="ARBA" id="ARBA00011412"/>
    </source>
</evidence>
<evidence type="ECO:0000256" key="20">
    <source>
        <dbReference type="ARBA" id="ARBA00054002"/>
    </source>
</evidence>
<comment type="subcellular location">
    <subcellularLocation>
        <location evidence="1">Cytoplasm</location>
        <location evidence="1">Cytosol</location>
    </subcellularLocation>
</comment>
<evidence type="ECO:0000259" key="30">
    <source>
        <dbReference type="Pfam" id="PF24948"/>
    </source>
</evidence>
<dbReference type="FunFam" id="3.40.50.261:FF:000004">
    <property type="entry name" value="ATP-citrate synthase subunit"/>
    <property type="match status" value="1"/>
</dbReference>
<dbReference type="SUPFAM" id="SSF56059">
    <property type="entry name" value="Glutathione synthetase ATP-binding domain-like"/>
    <property type="match status" value="1"/>
</dbReference>
<evidence type="ECO:0000256" key="24">
    <source>
        <dbReference type="ARBA" id="ARBA00083544"/>
    </source>
</evidence>
<dbReference type="AlphaFoldDB" id="A0A1D1YBQ9"/>
<dbReference type="InterPro" id="IPR017866">
    <property type="entry name" value="Succ-CoA_synthase_bsu_CS"/>
</dbReference>
<evidence type="ECO:0000256" key="17">
    <source>
        <dbReference type="ARBA" id="ARBA00030151"/>
    </source>
</evidence>
<dbReference type="Pfam" id="PF00285">
    <property type="entry name" value="Citrate_synt"/>
    <property type="match status" value="1"/>
</dbReference>
<evidence type="ECO:0000256" key="4">
    <source>
        <dbReference type="ARBA" id="ARBA00010719"/>
    </source>
</evidence>
<proteinExistence type="inferred from homology"/>
<dbReference type="EMBL" id="GDJX01015891">
    <property type="protein sequence ID" value="JAT52045.1"/>
    <property type="molecule type" value="Transcribed_RNA"/>
</dbReference>
<feature type="domain" description="CoA-binding" evidence="28">
    <location>
        <begin position="567"/>
        <end position="673"/>
    </location>
</feature>
<dbReference type="FunFam" id="1.10.580.10:FF:000009">
    <property type="entry name" value="ATP-citrate synthase"/>
    <property type="match status" value="1"/>
</dbReference>
<dbReference type="Gene3D" id="3.40.50.720">
    <property type="entry name" value="NAD(P)-binding Rossmann-like Domain"/>
    <property type="match status" value="1"/>
</dbReference>
<comment type="catalytic activity">
    <reaction evidence="19">
        <text>oxaloacetate + acetyl-CoA + ADP + phosphate = citrate + ATP + CoA</text>
        <dbReference type="Rhea" id="RHEA:21160"/>
        <dbReference type="ChEBI" id="CHEBI:16452"/>
        <dbReference type="ChEBI" id="CHEBI:16947"/>
        <dbReference type="ChEBI" id="CHEBI:30616"/>
        <dbReference type="ChEBI" id="CHEBI:43474"/>
        <dbReference type="ChEBI" id="CHEBI:57287"/>
        <dbReference type="ChEBI" id="CHEBI:57288"/>
        <dbReference type="ChEBI" id="CHEBI:456216"/>
        <dbReference type="EC" id="2.3.3.8"/>
    </reaction>
</comment>
<evidence type="ECO:0000256" key="1">
    <source>
        <dbReference type="ARBA" id="ARBA00004514"/>
    </source>
</evidence>
<comment type="function">
    <text evidence="25">Catalyzes the cleavage of citrate into oxaloacetate and acetyl-CoA, the latter serving as common substrate in multiple biochemical reactions in protein, carbohydrate and lipid metabolism.</text>
</comment>
<evidence type="ECO:0000259" key="27">
    <source>
        <dbReference type="Pfam" id="PF00549"/>
    </source>
</evidence>
<evidence type="ECO:0000313" key="31">
    <source>
        <dbReference type="EMBL" id="JAT52045.1"/>
    </source>
</evidence>
<dbReference type="Pfam" id="PF00549">
    <property type="entry name" value="Ligase_CoA"/>
    <property type="match status" value="1"/>
</dbReference>
<comment type="function">
    <text evidence="20">Catalyzes the formation of cytosolic acetyl-CoA, which is mainly used for the biosynthesis of fatty acids and sterols.</text>
</comment>
<evidence type="ECO:0000256" key="8">
    <source>
        <dbReference type="ARBA" id="ARBA00022490"/>
    </source>
</evidence>
<dbReference type="FunFam" id="3.40.50.261:FF:000003">
    <property type="entry name" value="ATP-citrate synthase subunit"/>
    <property type="match status" value="1"/>
</dbReference>
<dbReference type="InterPro" id="IPR033847">
    <property type="entry name" value="Citrt_syn/SCS-alpha_CS"/>
</dbReference>
<evidence type="ECO:0000256" key="3">
    <source>
        <dbReference type="ARBA" id="ARBA00009182"/>
    </source>
</evidence>
<dbReference type="PANTHER" id="PTHR23118:SF42">
    <property type="entry name" value="ATP-CITRATE SYNTHASE"/>
    <property type="match status" value="1"/>
</dbReference>
<evidence type="ECO:0000256" key="11">
    <source>
        <dbReference type="ARBA" id="ARBA00022679"/>
    </source>
</evidence>
<dbReference type="InterPro" id="IPR016102">
    <property type="entry name" value="Succinyl-CoA_synth-like"/>
</dbReference>
<dbReference type="GO" id="GO:0005524">
    <property type="term" value="F:ATP binding"/>
    <property type="evidence" value="ECO:0007669"/>
    <property type="project" value="UniProtKB-KW"/>
</dbReference>
<dbReference type="InterPro" id="IPR036291">
    <property type="entry name" value="NAD(P)-bd_dom_sf"/>
</dbReference>
<keyword evidence="16" id="KW-0443">Lipid metabolism</keyword>
<feature type="compositionally biased region" description="Polar residues" evidence="26">
    <location>
        <begin position="493"/>
        <end position="516"/>
    </location>
</feature>
<dbReference type="SUPFAM" id="SSF51735">
    <property type="entry name" value="NAD(P)-binding Rossmann-fold domains"/>
    <property type="match status" value="1"/>
</dbReference>
<dbReference type="Pfam" id="PF16114">
    <property type="entry name" value="Citrate_bind"/>
    <property type="match status" value="1"/>
</dbReference>
<dbReference type="Gene3D" id="3.40.50.261">
    <property type="entry name" value="Succinyl-CoA synthetase domains"/>
    <property type="match status" value="2"/>
</dbReference>
<dbReference type="InterPro" id="IPR003781">
    <property type="entry name" value="CoA-bd"/>
</dbReference>
<evidence type="ECO:0000256" key="21">
    <source>
        <dbReference type="ARBA" id="ARBA00060724"/>
    </source>
</evidence>
<dbReference type="EC" id="2.3.3.8" evidence="7"/>
<dbReference type="CDD" id="cd06100">
    <property type="entry name" value="CCL_ACL-C"/>
    <property type="match status" value="1"/>
</dbReference>
<dbReference type="GO" id="GO:0006085">
    <property type="term" value="P:acetyl-CoA biosynthetic process"/>
    <property type="evidence" value="ECO:0007669"/>
    <property type="project" value="TreeGrafter"/>
</dbReference>
<feature type="region of interest" description="Disordered" evidence="26">
    <location>
        <begin position="493"/>
        <end position="546"/>
    </location>
</feature>
<keyword evidence="10" id="KW-0597">Phosphoprotein</keyword>
<keyword evidence="9" id="KW-0444">Lipid biosynthesis</keyword>
<evidence type="ECO:0000256" key="18">
    <source>
        <dbReference type="ARBA" id="ARBA00030982"/>
    </source>
</evidence>
<accession>A0A1D1YBQ9</accession>
<dbReference type="PANTHER" id="PTHR23118">
    <property type="entry name" value="ATP-CITRATE SYNTHASE"/>
    <property type="match status" value="1"/>
</dbReference>
<reference evidence="31" key="1">
    <citation type="submission" date="2015-07" db="EMBL/GenBank/DDBJ databases">
        <title>Transcriptome Assembly of Anthurium amnicola.</title>
        <authorList>
            <person name="Suzuki J."/>
        </authorList>
    </citation>
    <scope>NUCLEOTIDE SEQUENCE</scope>
</reference>
<dbReference type="FunFam" id="3.30.470.110:FF:000003">
    <property type="entry name" value="ATP-citrate synthase subunit 2"/>
    <property type="match status" value="1"/>
</dbReference>
<evidence type="ECO:0000256" key="2">
    <source>
        <dbReference type="ARBA" id="ARBA00005899"/>
    </source>
</evidence>
<evidence type="ECO:0000256" key="19">
    <source>
        <dbReference type="ARBA" id="ARBA00047593"/>
    </source>
</evidence>
<dbReference type="PROSITE" id="PS00399">
    <property type="entry name" value="SUCCINYL_COA_LIG_2"/>
    <property type="match status" value="1"/>
</dbReference>
<dbReference type="InterPro" id="IPR016142">
    <property type="entry name" value="Citrate_synth-like_lrg_a-sub"/>
</dbReference>
<dbReference type="InterPro" id="IPR002020">
    <property type="entry name" value="Citrate_synthase"/>
</dbReference>
<feature type="domain" description="ATP-citrate synthase ATP-grasp" evidence="30">
    <location>
        <begin position="2"/>
        <end position="273"/>
    </location>
</feature>
<dbReference type="PRINTS" id="PR01798">
    <property type="entry name" value="SCOASYNTHASE"/>
</dbReference>
<comment type="similarity">
    <text evidence="21">Belongs to the succinate/malate CoA ligase alpha subunit family.</text>
</comment>
<evidence type="ECO:0000256" key="9">
    <source>
        <dbReference type="ARBA" id="ARBA00022516"/>
    </source>
</evidence>
<comment type="subunit">
    <text evidence="5">Heterooctamer of 4 alpha and 4 beta chains.</text>
</comment>
<evidence type="ECO:0000256" key="7">
    <source>
        <dbReference type="ARBA" id="ARBA00012639"/>
    </source>
</evidence>
<feature type="domain" description="ATP-citrate synthase/succinyl-CoA ligase C-terminal" evidence="27">
    <location>
        <begin position="733"/>
        <end position="856"/>
    </location>
</feature>
<evidence type="ECO:0000256" key="15">
    <source>
        <dbReference type="ARBA" id="ARBA00022842"/>
    </source>
</evidence>
<dbReference type="GO" id="GO:0006633">
    <property type="term" value="P:fatty acid biosynthetic process"/>
    <property type="evidence" value="ECO:0007669"/>
    <property type="project" value="TreeGrafter"/>
</dbReference>
<dbReference type="InterPro" id="IPR032263">
    <property type="entry name" value="Citrate-bd"/>
</dbReference>
<protein>
    <recommendedName>
        <fullName evidence="7">ATP citrate synthase</fullName>
        <ecNumber evidence="7">2.3.3.8</ecNumber>
    </recommendedName>
    <alternativeName>
        <fullName evidence="17">ATP-citrate (pro-S-)-lyase</fullName>
    </alternativeName>
    <alternativeName>
        <fullName evidence="23">ATP-citrate (pro-S-)-lyase 1</fullName>
    </alternativeName>
    <alternativeName>
        <fullName evidence="18">Citrate cleavage enzyme</fullName>
    </alternativeName>
    <alternativeName>
        <fullName evidence="24">Citrate cleavage enzyme subunit 1</fullName>
    </alternativeName>
</protein>
<dbReference type="PROSITE" id="PS01217">
    <property type="entry name" value="SUCCINYL_COA_LIG_3"/>
    <property type="match status" value="1"/>
</dbReference>
<dbReference type="InterPro" id="IPR005811">
    <property type="entry name" value="SUCC_ACL_C"/>
</dbReference>
<dbReference type="GO" id="GO:0046872">
    <property type="term" value="F:metal ion binding"/>
    <property type="evidence" value="ECO:0007669"/>
    <property type="project" value="UniProtKB-KW"/>
</dbReference>
<dbReference type="InterPro" id="IPR017440">
    <property type="entry name" value="Cit_synth/succinyl-CoA_lig_AS"/>
</dbReference>
<dbReference type="InterPro" id="IPR036969">
    <property type="entry name" value="Citrate_synthase_sf"/>
</dbReference>
<evidence type="ECO:0000256" key="10">
    <source>
        <dbReference type="ARBA" id="ARBA00022553"/>
    </source>
</evidence>
<feature type="compositionally biased region" description="Basic and acidic residues" evidence="26">
    <location>
        <begin position="517"/>
        <end position="535"/>
    </location>
</feature>
<keyword evidence="15" id="KW-0460">Magnesium</keyword>
<evidence type="ECO:0000256" key="6">
    <source>
        <dbReference type="ARBA" id="ARBA00011881"/>
    </source>
</evidence>
<feature type="domain" description="ATP-citrate synthase citrate-binding" evidence="29">
    <location>
        <begin position="309"/>
        <end position="486"/>
    </location>
</feature>
<dbReference type="SUPFAM" id="SSF52210">
    <property type="entry name" value="Succinyl-CoA synthetase domains"/>
    <property type="match status" value="1"/>
</dbReference>
<dbReference type="FunFam" id="1.10.230.10:FF:000005">
    <property type="entry name" value="ATP-citrate synthase subunit 1"/>
    <property type="match status" value="1"/>
</dbReference>
<evidence type="ECO:0000259" key="29">
    <source>
        <dbReference type="Pfam" id="PF16114"/>
    </source>
</evidence>
<gene>
    <name evidence="31" type="primary">ACLY_1</name>
    <name evidence="31" type="ORF">g.30255</name>
</gene>
<keyword evidence="8" id="KW-0963">Cytoplasm</keyword>
<organism evidence="31">
    <name type="scientific">Anthurium amnicola</name>
    <dbReference type="NCBI Taxonomy" id="1678845"/>
    <lineage>
        <taxon>Eukaryota</taxon>
        <taxon>Viridiplantae</taxon>
        <taxon>Streptophyta</taxon>
        <taxon>Embryophyta</taxon>
        <taxon>Tracheophyta</taxon>
        <taxon>Spermatophyta</taxon>
        <taxon>Magnoliopsida</taxon>
        <taxon>Liliopsida</taxon>
        <taxon>Araceae</taxon>
        <taxon>Pothoideae</taxon>
        <taxon>Potheae</taxon>
        <taxon>Anthurium</taxon>
    </lineage>
</organism>
<dbReference type="FunFam" id="3.40.50.720:FF:000024">
    <property type="entry name" value="Probable ATP-citrate synthase"/>
    <property type="match status" value="1"/>
</dbReference>
<dbReference type="Gene3D" id="1.10.230.10">
    <property type="entry name" value="Cytochrome P450-Terp, domain 2"/>
    <property type="match status" value="1"/>
</dbReference>
<evidence type="ECO:0000256" key="22">
    <source>
        <dbReference type="ARBA" id="ARBA00062455"/>
    </source>
</evidence>
<comment type="similarity">
    <text evidence="2">In the C-terminal section; belongs to the succinate/malate CoA ligase alpha subunit family.</text>
</comment>
<evidence type="ECO:0000259" key="28">
    <source>
        <dbReference type="Pfam" id="PF02629"/>
    </source>
</evidence>
<dbReference type="InterPro" id="IPR016143">
    <property type="entry name" value="Citrate_synth-like_sm_a-sub"/>
</dbReference>
<keyword evidence="14" id="KW-0067">ATP-binding</keyword>
<dbReference type="InterPro" id="IPR056749">
    <property type="entry name" value="Citrate_synth_N"/>
</dbReference>
<dbReference type="Gene3D" id="1.10.580.10">
    <property type="entry name" value="Citrate Synthase, domain 1"/>
    <property type="match status" value="1"/>
</dbReference>
<evidence type="ECO:0000256" key="25">
    <source>
        <dbReference type="ARBA" id="ARBA00093367"/>
    </source>
</evidence>
<dbReference type="Pfam" id="PF24948">
    <property type="entry name" value="Citrate_synth_N"/>
    <property type="match status" value="1"/>
</dbReference>
<sequence>MSAKAIREYDGKLLLAYWLSRSPPLIESGTSNSKFVPPATKVAHVAFDISILNDTSINDPSIAFNSHVQQTLNILEQIHPWLLTNKLVAKPDQLIKRRGKSGLLLLNSDWQQVKEWIIERAGKEVKVDNVTGVLKTFLVEPFVPHPSDSEYYINVNSVRDGDYILFTHEGGIEVGDVDAKALKLLIPVGESYPSSQEIKDKLLVNVPIAKKDVLVDFISRLYAVYVDLHFTYLEINPLVVLDPTSAEDAPKIFYLDLAAKLDQTGEFEVGPKWAIARSPKNIGLAINIESTKTYVDQGPPMEFPAPFGRELTKEEAYIQELDSKTGASLKLTVLNKDGRIWTMIAGGGASVVYSDAIAALGFAHELANYGEYSGAPTETQTYEYAKTILDLMTRNPVPHPDGKVLIIGGGIANFTNVAITFKGLIRALQEFKQPLIVHRVRIFVRRGGPNYQEGLRAIRQLGDEIGVDISVFGPETHITEIVPLALLGHGSDSNDNNIRSSENTFQNQLFGNSTPSTKDKKAADDTSEELKETHSRPTTPIPNPRERMTYFENPEIRQHPWYSILTNETRAFIYGMQPRAVQGMLDFDYICKRQVPSVAAMIYPFGGNHMQKFYWGTKETLLHVFNNLEDAIEKFPQVDTVVNFASSRSVYDSTFEFFKYSDQIKTIAIIAEGVPERRTRQIIHEANKRGVLIIGPATVGGIKPGCFKIGNTGGMMDNIVSSKLYRPGSVAYVSKSGGMSNELNNIISRTTDGVYEGIAIGGDRYPGSTFIDHLLRFESDPKCKILVLLGEVGGIEEYKVCEAIKDGRIKKPLIAWCIGTCAKMFTTEVQFGHAGALAQSDLETADAKNNALREAGGIVSETFEKLPLALHEIFQKLVSDGTINVAPEPETPKIPIDYSWAQEIGLVRKPASFVSTICDDRGQELLYAGMRISDVFKENIGIGGVLSLLWFKRRLPDYACKFIEMILMLTADHGPAVSGAHNTIVTARAGKDLISSLCSGLLTIGDRFGGALDGAADMFTSAYDKSLTPREFVSSMRRQNKLILGIGHKIKSRNNPDLRVEIIKDYAKRNFPATNLLDYALAVEEITTAKKDSLILNLDGAIAVCFVDLLRDSGAFSREEAEEYIKIGALNGLFVLGRSIGFTGHYLDQRRLKQGLYRHPWDDISYLVPGVEQGRTFISQDKVAQKDIYS</sequence>
<keyword evidence="13" id="KW-0547">Nucleotide-binding</keyword>
<evidence type="ECO:0000256" key="16">
    <source>
        <dbReference type="ARBA" id="ARBA00023098"/>
    </source>
</evidence>
<dbReference type="GO" id="GO:0005829">
    <property type="term" value="C:cytosol"/>
    <property type="evidence" value="ECO:0007669"/>
    <property type="project" value="UniProtKB-SubCell"/>
</dbReference>
<evidence type="ECO:0000256" key="23">
    <source>
        <dbReference type="ARBA" id="ARBA00076189"/>
    </source>
</evidence>